<evidence type="ECO:0000256" key="7">
    <source>
        <dbReference type="SAM" id="Phobius"/>
    </source>
</evidence>
<name>A0A821Y7X9_9NEOP</name>
<accession>A0A821Y7X9</accession>
<dbReference type="OrthoDB" id="1936208at2759"/>
<dbReference type="PANTHER" id="PTHR23302:SF43">
    <property type="entry name" value="TMC DOMAIN-CONTAINING PROTEIN"/>
    <property type="match status" value="1"/>
</dbReference>
<dbReference type="EMBL" id="CAJOBZ010000076">
    <property type="protein sequence ID" value="CAF4953887.1"/>
    <property type="molecule type" value="Genomic_DNA"/>
</dbReference>
<comment type="similarity">
    <text evidence="2">Belongs to the TMC family.</text>
</comment>
<evidence type="ECO:0000259" key="8">
    <source>
        <dbReference type="Pfam" id="PF07810"/>
    </source>
</evidence>
<evidence type="ECO:0000256" key="1">
    <source>
        <dbReference type="ARBA" id="ARBA00004141"/>
    </source>
</evidence>
<evidence type="ECO:0000313" key="10">
    <source>
        <dbReference type="Proteomes" id="UP000663880"/>
    </source>
</evidence>
<dbReference type="PANTHER" id="PTHR23302">
    <property type="entry name" value="TRANSMEMBRANE CHANNEL-RELATED"/>
    <property type="match status" value="1"/>
</dbReference>
<dbReference type="Pfam" id="PF07810">
    <property type="entry name" value="TMC"/>
    <property type="match status" value="1"/>
</dbReference>
<proteinExistence type="inferred from homology"/>
<gene>
    <name evidence="9" type="ORF">PMACD_LOCUS15981</name>
</gene>
<feature type="transmembrane region" description="Helical" evidence="7">
    <location>
        <begin position="349"/>
        <end position="371"/>
    </location>
</feature>
<keyword evidence="10" id="KW-1185">Reference proteome</keyword>
<keyword evidence="3 7" id="KW-0812">Transmembrane</keyword>
<feature type="transmembrane region" description="Helical" evidence="7">
    <location>
        <begin position="613"/>
        <end position="638"/>
    </location>
</feature>
<dbReference type="InterPro" id="IPR012496">
    <property type="entry name" value="TMC_dom"/>
</dbReference>
<keyword evidence="4 7" id="KW-1133">Transmembrane helix</keyword>
<comment type="caution">
    <text evidence="9">The sequence shown here is derived from an EMBL/GenBank/DDBJ whole genome shotgun (WGS) entry which is preliminary data.</text>
</comment>
<evidence type="ECO:0000256" key="5">
    <source>
        <dbReference type="ARBA" id="ARBA00023136"/>
    </source>
</evidence>
<feature type="transmembrane region" description="Helical" evidence="7">
    <location>
        <begin position="383"/>
        <end position="406"/>
    </location>
</feature>
<dbReference type="AlphaFoldDB" id="A0A821Y7X9"/>
<comment type="subcellular location">
    <subcellularLocation>
        <location evidence="1">Membrane</location>
        <topology evidence="1">Multi-pass membrane protein</topology>
    </subcellularLocation>
</comment>
<dbReference type="InterPro" id="IPR038900">
    <property type="entry name" value="TMC"/>
</dbReference>
<organism evidence="9 10">
    <name type="scientific">Pieris macdunnoughi</name>
    <dbReference type="NCBI Taxonomy" id="345717"/>
    <lineage>
        <taxon>Eukaryota</taxon>
        <taxon>Metazoa</taxon>
        <taxon>Ecdysozoa</taxon>
        <taxon>Arthropoda</taxon>
        <taxon>Hexapoda</taxon>
        <taxon>Insecta</taxon>
        <taxon>Pterygota</taxon>
        <taxon>Neoptera</taxon>
        <taxon>Endopterygota</taxon>
        <taxon>Lepidoptera</taxon>
        <taxon>Glossata</taxon>
        <taxon>Ditrysia</taxon>
        <taxon>Papilionoidea</taxon>
        <taxon>Pieridae</taxon>
        <taxon>Pierinae</taxon>
        <taxon>Pieris</taxon>
    </lineage>
</organism>
<sequence>MEDQVEDIELRPATVSRNLTTKNNVARQVAINFMPSRQAPYNTLRLRRVNSENNALLDAVASDTPDAANKQADIIVREMELHTHLMQDDPVSEELRREALRDLPQGLTMKRNVRAKLSASVSLRSKRKPISVFKRFKYRLSFVWKRTRERFRDLIFSIQLWYEPIRTIEGHLGTAVGSYFHLLRWLFSLNLLLSGLVVCFLVVPQVLHDHSNSTATDFHWLDFISGKGGLEDSLLFYGHYHDGVINGSLPLSYNMPFAYFFTMFCIYVGFFVVFCYRTAYSYRRNFIETSGGLSNVFANKVFCGWDFGIVSAHAASLNAASLVNEFKELLSEKYKVKVKRSLCMKIFEYIVNTIVWVTVLGSMVALHYGVWSLRAMNTRTANWNLLVSLILTSVLAVCPLLFNFLVRLAVLDPTLLHLSSDSGLGPLYITTLGLNSHSASSTNELKCWETVLGQEAYRLVLLDSVVSLLLLPAVEFLRILIFKLNPKGSGPEFNIAYNSLTLIYNQALLWLGLLFSPLLAVAVTIKFFLLFYIKRVSVLRACRPARKVWRAAQTQTVLYMFVTLSLFTTLFGIGVLFLASTSNACGPFRQYEPVIAVISEGVLGLSTHQTLNAIITFIIRPGVIGFLFVALCVSVYFMRAKSIAQRSMVDLLRQMLVLQAKDKDFLLTAIAKVSNGEWLYSPKPEENADSHTWRYFHEVRKPSNAGYHFDGSRLSHAFDRSDKPVRPRSERPQSLKTDGDTDSSFSWQGSSNYLNDLENRRMI</sequence>
<feature type="transmembrane region" description="Helical" evidence="7">
    <location>
        <begin position="257"/>
        <end position="276"/>
    </location>
</feature>
<evidence type="ECO:0000256" key="3">
    <source>
        <dbReference type="ARBA" id="ARBA00022692"/>
    </source>
</evidence>
<dbReference type="GO" id="GO:0005886">
    <property type="term" value="C:plasma membrane"/>
    <property type="evidence" value="ECO:0007669"/>
    <property type="project" value="InterPro"/>
</dbReference>
<protein>
    <recommendedName>
        <fullName evidence="8">TMC domain-containing protein</fullName>
    </recommendedName>
</protein>
<dbReference type="Proteomes" id="UP000663880">
    <property type="component" value="Unassembled WGS sequence"/>
</dbReference>
<evidence type="ECO:0000256" key="2">
    <source>
        <dbReference type="ARBA" id="ARBA00006510"/>
    </source>
</evidence>
<feature type="region of interest" description="Disordered" evidence="6">
    <location>
        <begin position="718"/>
        <end position="747"/>
    </location>
</feature>
<reference evidence="9" key="1">
    <citation type="submission" date="2021-02" db="EMBL/GenBank/DDBJ databases">
        <authorList>
            <person name="Steward A R."/>
        </authorList>
    </citation>
    <scope>NUCLEOTIDE SEQUENCE</scope>
</reference>
<feature type="transmembrane region" description="Helical" evidence="7">
    <location>
        <begin position="556"/>
        <end position="579"/>
    </location>
</feature>
<feature type="compositionally biased region" description="Basic and acidic residues" evidence="6">
    <location>
        <begin position="718"/>
        <end position="739"/>
    </location>
</feature>
<feature type="domain" description="TMC" evidence="8">
    <location>
        <begin position="447"/>
        <end position="552"/>
    </location>
</feature>
<evidence type="ECO:0000256" key="4">
    <source>
        <dbReference type="ARBA" id="ARBA00022989"/>
    </source>
</evidence>
<feature type="transmembrane region" description="Helical" evidence="7">
    <location>
        <begin position="507"/>
        <end position="533"/>
    </location>
</feature>
<dbReference type="GO" id="GO:0008381">
    <property type="term" value="F:mechanosensitive monoatomic ion channel activity"/>
    <property type="evidence" value="ECO:0007669"/>
    <property type="project" value="TreeGrafter"/>
</dbReference>
<feature type="transmembrane region" description="Helical" evidence="7">
    <location>
        <begin position="459"/>
        <end position="481"/>
    </location>
</feature>
<keyword evidence="5 7" id="KW-0472">Membrane</keyword>
<evidence type="ECO:0000313" key="9">
    <source>
        <dbReference type="EMBL" id="CAF4953887.1"/>
    </source>
</evidence>
<evidence type="ECO:0000256" key="6">
    <source>
        <dbReference type="SAM" id="MobiDB-lite"/>
    </source>
</evidence>
<feature type="transmembrane region" description="Helical" evidence="7">
    <location>
        <begin position="182"/>
        <end position="203"/>
    </location>
</feature>